<feature type="domain" description="PNPLA" evidence="5">
    <location>
        <begin position="7"/>
        <end position="174"/>
    </location>
</feature>
<dbReference type="OrthoDB" id="9770965at2"/>
<evidence type="ECO:0000313" key="6">
    <source>
        <dbReference type="EMBL" id="RCW33959.1"/>
    </source>
</evidence>
<evidence type="ECO:0000256" key="1">
    <source>
        <dbReference type="ARBA" id="ARBA00022801"/>
    </source>
</evidence>
<dbReference type="InterPro" id="IPR045943">
    <property type="entry name" value="DUF6363"/>
</dbReference>
<dbReference type="InterPro" id="IPR002641">
    <property type="entry name" value="PNPLA_dom"/>
</dbReference>
<protein>
    <submittedName>
        <fullName evidence="6">Putative patatin/cPLA2 family phospholipase</fullName>
    </submittedName>
</protein>
<dbReference type="InterPro" id="IPR016035">
    <property type="entry name" value="Acyl_Trfase/lysoPLipase"/>
</dbReference>
<organism evidence="6 7">
    <name type="scientific">Marinilabilia salmonicolor</name>
    <dbReference type="NCBI Taxonomy" id="989"/>
    <lineage>
        <taxon>Bacteria</taxon>
        <taxon>Pseudomonadati</taxon>
        <taxon>Bacteroidota</taxon>
        <taxon>Bacteroidia</taxon>
        <taxon>Marinilabiliales</taxon>
        <taxon>Marinilabiliaceae</taxon>
        <taxon>Marinilabilia</taxon>
    </lineage>
</organism>
<evidence type="ECO:0000256" key="2">
    <source>
        <dbReference type="ARBA" id="ARBA00022963"/>
    </source>
</evidence>
<evidence type="ECO:0000256" key="3">
    <source>
        <dbReference type="ARBA" id="ARBA00023098"/>
    </source>
</evidence>
<evidence type="ECO:0000313" key="7">
    <source>
        <dbReference type="Proteomes" id="UP000252733"/>
    </source>
</evidence>
<keyword evidence="3 4" id="KW-0443">Lipid metabolism</keyword>
<feature type="short sequence motif" description="GXSXG" evidence="4">
    <location>
        <begin position="38"/>
        <end position="42"/>
    </location>
</feature>
<reference evidence="6 7" key="1">
    <citation type="submission" date="2018-07" db="EMBL/GenBank/DDBJ databases">
        <title>Freshwater and sediment microbial communities from various areas in North America, analyzing microbe dynamics in response to fracking.</title>
        <authorList>
            <person name="Lamendella R."/>
        </authorList>
    </citation>
    <scope>NUCLEOTIDE SEQUENCE [LARGE SCALE GENOMIC DNA]</scope>
    <source>
        <strain evidence="6 7">160A</strain>
    </source>
</reference>
<feature type="active site" description="Nucleophile" evidence="4">
    <location>
        <position position="40"/>
    </location>
</feature>
<gene>
    <name evidence="6" type="ORF">DFO77_112123</name>
</gene>
<dbReference type="Pfam" id="PF01734">
    <property type="entry name" value="Patatin"/>
    <property type="match status" value="1"/>
</dbReference>
<dbReference type="PANTHER" id="PTHR14226">
    <property type="entry name" value="NEUROPATHY TARGET ESTERASE/SWISS CHEESE D.MELANOGASTER"/>
    <property type="match status" value="1"/>
</dbReference>
<feature type="short sequence motif" description="DGA/G" evidence="4">
    <location>
        <begin position="161"/>
        <end position="163"/>
    </location>
</feature>
<evidence type="ECO:0000259" key="5">
    <source>
        <dbReference type="PROSITE" id="PS51635"/>
    </source>
</evidence>
<proteinExistence type="predicted"/>
<feature type="short sequence motif" description="GXGXXG" evidence="4">
    <location>
        <begin position="11"/>
        <end position="16"/>
    </location>
</feature>
<dbReference type="GO" id="GO:0016787">
    <property type="term" value="F:hydrolase activity"/>
    <property type="evidence" value="ECO:0007669"/>
    <property type="project" value="UniProtKB-UniRule"/>
</dbReference>
<dbReference type="Proteomes" id="UP000252733">
    <property type="component" value="Unassembled WGS sequence"/>
</dbReference>
<comment type="caution">
    <text evidence="6">The sequence shown here is derived from an EMBL/GenBank/DDBJ whole genome shotgun (WGS) entry which is preliminary data.</text>
</comment>
<keyword evidence="7" id="KW-1185">Reference proteome</keyword>
<dbReference type="InterPro" id="IPR050301">
    <property type="entry name" value="NTE"/>
</dbReference>
<evidence type="ECO:0000256" key="4">
    <source>
        <dbReference type="PROSITE-ProRule" id="PRU01161"/>
    </source>
</evidence>
<dbReference type="RefSeq" id="WP_106152425.1">
    <property type="nucleotide sequence ID" value="NZ_PVTS01000004.1"/>
</dbReference>
<feature type="active site" description="Proton acceptor" evidence="4">
    <location>
        <position position="161"/>
    </location>
</feature>
<dbReference type="Gene3D" id="3.40.1090.10">
    <property type="entry name" value="Cytosolic phospholipase A2 catalytic domain"/>
    <property type="match status" value="2"/>
</dbReference>
<dbReference type="PANTHER" id="PTHR14226:SF25">
    <property type="entry name" value="PHOSPHOESTERASE"/>
    <property type="match status" value="1"/>
</dbReference>
<keyword evidence="1 4" id="KW-0378">Hydrolase</keyword>
<dbReference type="SUPFAM" id="SSF52151">
    <property type="entry name" value="FabD/lysophospholipase-like"/>
    <property type="match status" value="1"/>
</dbReference>
<dbReference type="EMBL" id="QPIZ01000012">
    <property type="protein sequence ID" value="RCW33959.1"/>
    <property type="molecule type" value="Genomic_DNA"/>
</dbReference>
<dbReference type="GO" id="GO:0016042">
    <property type="term" value="P:lipid catabolic process"/>
    <property type="evidence" value="ECO:0007669"/>
    <property type="project" value="UniProtKB-UniRule"/>
</dbReference>
<dbReference type="PROSITE" id="PS51635">
    <property type="entry name" value="PNPLA"/>
    <property type="match status" value="1"/>
</dbReference>
<name>A0A2T0XQ29_9BACT</name>
<dbReference type="Pfam" id="PF19890">
    <property type="entry name" value="DUF6363"/>
    <property type="match status" value="1"/>
</dbReference>
<accession>A0A2T0XQ29</accession>
<dbReference type="CDD" id="cd07208">
    <property type="entry name" value="Pat_hypo_Ecoli_yjju_like"/>
    <property type="match status" value="1"/>
</dbReference>
<sequence>MIKNTALVLEGGGFRGIFTAGILEVFMENDLYFDAVYGVSAGATYAASYLSQQPGRNLEVNELISDKRYLSYHNLLREKSLFSWDFILEEIPQKIIPFDYKTLQNSKSHFYVGASNCQTGEAEFFLLNEADKQEFKTILSASCSLPLIAPVVKYKDKHLLDGGLADSIPFRHALKNGQNRAVVILTQPENYQKQPLKNRWLFKWYYRKYPKVAEMLCQRAEKYNDSLRQLKQLEEDGTVFVIRPEKPIEIKRIENNPVKTRKIFEDGVNAAKQNLPRLKQWINAGSENTMPRKKA</sequence>
<keyword evidence="2 4" id="KW-0442">Lipid degradation</keyword>
<dbReference type="AlphaFoldDB" id="A0A2T0XQ29"/>
<dbReference type="InterPro" id="IPR037483">
    <property type="entry name" value="YjjU-like"/>
</dbReference>